<keyword evidence="1" id="KW-1133">Transmembrane helix</keyword>
<dbReference type="Proteomes" id="UP000643405">
    <property type="component" value="Unassembled WGS sequence"/>
</dbReference>
<dbReference type="Pfam" id="PF06835">
    <property type="entry name" value="LptC"/>
    <property type="match status" value="1"/>
</dbReference>
<reference evidence="2" key="1">
    <citation type="submission" date="2020-09" db="EMBL/GenBank/DDBJ databases">
        <title>Genome seq and assembly of Tianweitania sp.</title>
        <authorList>
            <person name="Chhetri G."/>
        </authorList>
    </citation>
    <scope>NUCLEOTIDE SEQUENCE</scope>
    <source>
        <strain evidence="2">Rool2</strain>
    </source>
</reference>
<dbReference type="EMBL" id="JACVVX010000001">
    <property type="protein sequence ID" value="MBD0413702.1"/>
    <property type="molecule type" value="Genomic_DNA"/>
</dbReference>
<evidence type="ECO:0000313" key="2">
    <source>
        <dbReference type="EMBL" id="MBD0413702.1"/>
    </source>
</evidence>
<dbReference type="InterPro" id="IPR010664">
    <property type="entry name" value="LipoPS_assembly_LptC-rel"/>
</dbReference>
<proteinExistence type="predicted"/>
<evidence type="ECO:0000313" key="3">
    <source>
        <dbReference type="Proteomes" id="UP000643405"/>
    </source>
</evidence>
<protein>
    <submittedName>
        <fullName evidence="2">LPS export ABC transporter periplasmic protein LptC</fullName>
    </submittedName>
</protein>
<name>A0A8J6PU46_9HYPH</name>
<evidence type="ECO:0000256" key="1">
    <source>
        <dbReference type="SAM" id="Phobius"/>
    </source>
</evidence>
<dbReference type="RefSeq" id="WP_188163114.1">
    <property type="nucleotide sequence ID" value="NZ_JACVVX010000001.1"/>
</dbReference>
<dbReference type="InterPro" id="IPR026265">
    <property type="entry name" value="LptC"/>
</dbReference>
<keyword evidence="3" id="KW-1185">Reference proteome</keyword>
<organism evidence="2 3">
    <name type="scientific">Oryzicola mucosus</name>
    <dbReference type="NCBI Taxonomy" id="2767425"/>
    <lineage>
        <taxon>Bacteria</taxon>
        <taxon>Pseudomonadati</taxon>
        <taxon>Pseudomonadota</taxon>
        <taxon>Alphaproteobacteria</taxon>
        <taxon>Hyphomicrobiales</taxon>
        <taxon>Phyllobacteriaceae</taxon>
        <taxon>Oryzicola</taxon>
    </lineage>
</organism>
<feature type="transmembrane region" description="Helical" evidence="1">
    <location>
        <begin position="42"/>
        <end position="60"/>
    </location>
</feature>
<dbReference type="AlphaFoldDB" id="A0A8J6PU46"/>
<dbReference type="Gene3D" id="2.60.450.10">
    <property type="entry name" value="Lipopolysaccharide (LPS) transport protein A like domain"/>
    <property type="match status" value="1"/>
</dbReference>
<sequence>MTVRPIEVAGGAVASSGTGIAPASSREAAFDKARRHSHLVRVLKFALPVAAIAIAAAFLGKSYMAAPSAIEIKSDDTAFSDGKLVMANPKLDGYTKDNQPYSMTARRAVQDASNQGVVELEGIDASLPLDKDNMAKVEAQRGVFDRDKNTLNLSQAITLTTTDGIVALFQSAFLNMGEGEMTTSEPVQIKLDGSTINSDSMNVLQNGKVFVFENKVRVTIEPQRYQTMRQDNGDL</sequence>
<dbReference type="GO" id="GO:0015221">
    <property type="term" value="F:lipopolysaccharide transmembrane transporter activity"/>
    <property type="evidence" value="ECO:0007669"/>
    <property type="project" value="InterPro"/>
</dbReference>
<gene>
    <name evidence="2" type="primary">lptC</name>
    <name evidence="2" type="ORF">ICI42_03445</name>
</gene>
<dbReference type="NCBIfam" id="TIGR04409">
    <property type="entry name" value="LptC_YrbK"/>
    <property type="match status" value="1"/>
</dbReference>
<keyword evidence="1" id="KW-0472">Membrane</keyword>
<comment type="caution">
    <text evidence="2">The sequence shown here is derived from an EMBL/GenBank/DDBJ whole genome shotgun (WGS) entry which is preliminary data.</text>
</comment>
<keyword evidence="1" id="KW-0812">Transmembrane</keyword>
<accession>A0A8J6PU46</accession>
<dbReference type="GO" id="GO:0005886">
    <property type="term" value="C:plasma membrane"/>
    <property type="evidence" value="ECO:0007669"/>
    <property type="project" value="InterPro"/>
</dbReference>